<dbReference type="Proteomes" id="UP000476628">
    <property type="component" value="Unassembled WGS sequence"/>
</dbReference>
<feature type="compositionally biased region" description="Basic and acidic residues" evidence="2">
    <location>
        <begin position="242"/>
        <end position="269"/>
    </location>
</feature>
<dbReference type="Pfam" id="PF00271">
    <property type="entry name" value="Helicase_C"/>
    <property type="match status" value="1"/>
</dbReference>
<dbReference type="PROSITE" id="PS51194">
    <property type="entry name" value="HELICASE_CTER"/>
    <property type="match status" value="1"/>
</dbReference>
<dbReference type="InterPro" id="IPR052933">
    <property type="entry name" value="DNA_Protect_Modify"/>
</dbReference>
<dbReference type="GO" id="GO:0008170">
    <property type="term" value="F:N-methyltransferase activity"/>
    <property type="evidence" value="ECO:0007669"/>
    <property type="project" value="InterPro"/>
</dbReference>
<evidence type="ECO:0000256" key="1">
    <source>
        <dbReference type="SAM" id="Coils"/>
    </source>
</evidence>
<dbReference type="PANTHER" id="PTHR41313:SF1">
    <property type="entry name" value="DNA METHYLASE ADENINE-SPECIFIC DOMAIN-CONTAINING PROTEIN"/>
    <property type="match status" value="1"/>
</dbReference>
<dbReference type="CDD" id="cd02440">
    <property type="entry name" value="AdoMet_MTases"/>
    <property type="match status" value="1"/>
</dbReference>
<evidence type="ECO:0000313" key="4">
    <source>
        <dbReference type="EMBL" id="KAB7204271.1"/>
    </source>
</evidence>
<feature type="compositionally biased region" description="Basic and acidic residues" evidence="2">
    <location>
        <begin position="169"/>
        <end position="180"/>
    </location>
</feature>
<organism evidence="4 5">
    <name type="scientific">Bifidobacterium longum</name>
    <dbReference type="NCBI Taxonomy" id="216816"/>
    <lineage>
        <taxon>Bacteria</taxon>
        <taxon>Bacillati</taxon>
        <taxon>Actinomycetota</taxon>
        <taxon>Actinomycetes</taxon>
        <taxon>Bifidobacteriales</taxon>
        <taxon>Bifidobacteriaceae</taxon>
        <taxon>Bifidobacterium</taxon>
    </lineage>
</organism>
<dbReference type="InterPro" id="IPR014001">
    <property type="entry name" value="Helicase_ATP-bd"/>
</dbReference>
<dbReference type="InterPro" id="IPR003356">
    <property type="entry name" value="DNA_methylase_A-5"/>
</dbReference>
<keyword evidence="1" id="KW-0175">Coiled coil</keyword>
<evidence type="ECO:0000256" key="2">
    <source>
        <dbReference type="SAM" id="MobiDB-lite"/>
    </source>
</evidence>
<proteinExistence type="predicted"/>
<dbReference type="SMART" id="SM00490">
    <property type="entry name" value="HELICc"/>
    <property type="match status" value="1"/>
</dbReference>
<dbReference type="Gene3D" id="3.40.50.10810">
    <property type="entry name" value="Tandem AAA-ATPase domain"/>
    <property type="match status" value="2"/>
</dbReference>
<dbReference type="InterPro" id="IPR038718">
    <property type="entry name" value="SNF2-like_sf"/>
</dbReference>
<comment type="caution">
    <text evidence="4">The sequence shown here is derived from an EMBL/GenBank/DDBJ whole genome shotgun (WGS) entry which is preliminary data.</text>
</comment>
<dbReference type="Gene3D" id="3.40.50.150">
    <property type="entry name" value="Vaccinia Virus protein VP39"/>
    <property type="match status" value="1"/>
</dbReference>
<dbReference type="InterPro" id="IPR001650">
    <property type="entry name" value="Helicase_C-like"/>
</dbReference>
<dbReference type="EMBL" id="WDUB01000001">
    <property type="protein sequence ID" value="KAB7204271.1"/>
    <property type="molecule type" value="Genomic_DNA"/>
</dbReference>
<dbReference type="InterPro" id="IPR029063">
    <property type="entry name" value="SAM-dependent_MTases_sf"/>
</dbReference>
<dbReference type="GO" id="GO:0003677">
    <property type="term" value="F:DNA binding"/>
    <property type="evidence" value="ECO:0007669"/>
    <property type="project" value="InterPro"/>
</dbReference>
<dbReference type="GO" id="GO:0005524">
    <property type="term" value="F:ATP binding"/>
    <property type="evidence" value="ECO:0007669"/>
    <property type="project" value="InterPro"/>
</dbReference>
<dbReference type="InterPro" id="IPR006935">
    <property type="entry name" value="Helicase/UvrB_N"/>
</dbReference>
<accession>A0A6L4U6M4</accession>
<evidence type="ECO:0000259" key="3">
    <source>
        <dbReference type="PROSITE" id="PS51194"/>
    </source>
</evidence>
<feature type="region of interest" description="Disordered" evidence="2">
    <location>
        <begin position="2142"/>
        <end position="2186"/>
    </location>
</feature>
<dbReference type="Gene3D" id="3.40.50.300">
    <property type="entry name" value="P-loop containing nucleotide triphosphate hydrolases"/>
    <property type="match status" value="1"/>
</dbReference>
<feature type="compositionally biased region" description="Basic and acidic residues" evidence="2">
    <location>
        <begin position="2506"/>
        <end position="2523"/>
    </location>
</feature>
<feature type="compositionally biased region" description="Basic and acidic residues" evidence="2">
    <location>
        <begin position="2146"/>
        <end position="2186"/>
    </location>
</feature>
<dbReference type="GO" id="GO:0016787">
    <property type="term" value="F:hydrolase activity"/>
    <property type="evidence" value="ECO:0007669"/>
    <property type="project" value="InterPro"/>
</dbReference>
<name>A0A6L4U6M4_BIFLN</name>
<dbReference type="SUPFAM" id="SSF53335">
    <property type="entry name" value="S-adenosyl-L-methionine-dependent methyltransferases"/>
    <property type="match status" value="1"/>
</dbReference>
<dbReference type="SUPFAM" id="SSF52540">
    <property type="entry name" value="P-loop containing nucleoside triphosphate hydrolases"/>
    <property type="match status" value="2"/>
</dbReference>
<dbReference type="PANTHER" id="PTHR41313">
    <property type="entry name" value="ADENINE-SPECIFIC METHYLTRANSFERASE"/>
    <property type="match status" value="1"/>
</dbReference>
<dbReference type="SMART" id="SM00487">
    <property type="entry name" value="DEXDc"/>
    <property type="match status" value="1"/>
</dbReference>
<feature type="domain" description="Helicase C-terminal" evidence="3">
    <location>
        <begin position="1741"/>
        <end position="1940"/>
    </location>
</feature>
<protein>
    <submittedName>
        <fullName evidence="4">N-6 DNA methylase</fullName>
    </submittedName>
</protein>
<keyword evidence="4" id="KW-0808">Transferase</keyword>
<dbReference type="GO" id="GO:0032259">
    <property type="term" value="P:methylation"/>
    <property type="evidence" value="ECO:0007669"/>
    <property type="project" value="UniProtKB-KW"/>
</dbReference>
<dbReference type="Pfam" id="PF04851">
    <property type="entry name" value="ResIII"/>
    <property type="match status" value="1"/>
</dbReference>
<feature type="region of interest" description="Disordered" evidence="2">
    <location>
        <begin position="2498"/>
        <end position="2537"/>
    </location>
</feature>
<sequence length="2537" mass="281401">MARKRLYAKRTASAEYEQIDLFSLLEEEQRQADRIAEQVRGYEITVGHVAVQRLRARGADDETIAAVAAEYRENRLRGLGRRDARIAAENKLGVGAATPGETMPQPVVKRFTQSSGTENNTEERNDDGRDDMDRPAAQGALRGEQQEAGTPEGDAAEPVFRGRTAVQGVHDEQRPRHPADASHLAQGAPSPAVQGDDDGQRARGASAGHREADEGTPGADHGPADGVQAPAQPDGLPEGGTADDRPGPAQRDERGASGVDEHGDPRGRGELLASLDSQRARSPRERAEANIAAIRTLKTLDGNGDEPLSAEQTDTLRGYSGWGGCADAFSDKPEWRTIRDAIEQALTPEEYTQARASTLTAYYTPGPVVKAMWDALRIGPTPIQVLEPGCGTGNFMAGIPDDVAAHVSGVELDPISARIAAALNPDATILNADLADCTIQQGSFDLAIGNVPYSGDISLDYRTTDGGTSRLPLHDYFIERSVDALRPGGVAMLLTSRYTLDKRSETMRADLARKAELVGVVRLPSSTFARQAGTEAVTDVLVLRRRERTLDHTPDEAWIHSTPIAVPGYQDVTVNVNQAVANDMPTHAVGDIRPVIGRFGGDFDVVFQGDTERIGERLRTLLSMQITHGRPPLQLGEMEPAERAEVIVRPDHVTPFEYSVDQRGVVWYGDGATVTEAAHGQGDEARRLRGMIRLRDLARELQRLELDPAHVDDPAVETKRKELDQAYDRFTGEFGRLNDRANRRAYDSEESGRHLVMALEETDEKGRFVGKAKCLSQRTISPVPPMPDHADSLDDALNISLDRAGRVDLELIARLADTTVEEAEAGLGDRIIRDPYTGTVMPAEDYLTGDVGTKLDRVTAMADRLKRRAGTEAMTEFTASTYATPEDMPATERAGEWISEAGADVWRSLKDPYSAESYRDPAPVIERIAGRNAWTMGWSRNPELVLALAWRAVEELPEQHARVTLERSDTGERKPWHAPAWHQSHGTSPLWDALCWTWRDGDAPQNYAPILAARDMPVTDLALFVHKIAHTDRLDIADKTAILSNLFESWRADDANGRPVWTDTTIGAMARTLMPGTDEPTRLAERLATDMSLSEWIWGIARELPDGLRQAREHNAYGVPPRAIDARPDDYREFRARREEQLGQWRKQPERAEAAHADQADAERLEHVAGLLERVQPTPLEAEQIKAPLGAPWIPARDVHDFMMETFNVHGHGLTPGKLAQYSIDWIPQLGQWRVGYSGGGDIDYKAARTYGTEDRNPFQLLEACLNNAQITVTKDSPTETTPAGKPKRVKDQKATMAAIEKANAIRDTWNQWVFKDPARAQRLTALYNRRFNSMRPRHVDGSYLTTPGIAHDVALRPHQKDAVARALRSDEGTLIAHVVGAGKTFEGVALSHEAKRLGKASKPMLVVPNHLVSQWAGDALRLYPAGRILVMDKDAQRNPESVRRFWGRVATGDWDAVIVPESRFSQLHVSKERRLRNMRARVDEFAQAVEAAAKARGDKDPTVKRLEAARKSAETAMQRLRDGKESRDDKALAGIEFESLGVDMLIVDEAHHFKNLGVPVASADLGMQLSSAAKCEDLLDKCEWLREAGHGGNIAFMTGTPVSNSMSELYNMQRYLAPGTLKAQGLDTFAAWAGAYGQVVPTVELKPEGNGFQVKQRFARFQNLPELMNAVKQFTDMITNDDIQLPLPELEQVPVPVPITDRQKEEMEELSDRADRVRDGDVPPEIDNLLRITGDGRKIALDPKLLKGHEDDRPLENGKIQACAENVARIWHEETPRLGTQLVFCDSSTPASGGWNAYQDLKDRLIQLGVPAEQIAFVHDAGDNPSKRERLFAKVRSGEIRVLMGSTQKLGTGTNVQERLAAIHDLDCPWRPADLEQRLGRIQRQGNTYDHVRDYRYVTEGTFDAYSYQTVERKQRFISQLMSSKSPAREAADLDADVVTLANIKALATGDPDIQRRMTLENEINQLKLLRVSWAQQKADTRRDIGQQLQPRVELLRQSIREKTDDKPLASKALSIHQTARMNGRWEGMTINGQPVGDRQTACRLLHQAAHQAHDGDTIAEYDGLPVIARRAAVTGRITLAVKAVHEHESGTEMPGPYLTGPSSIVSQLDRIIKNMATDPGKLTDRLADAERELAAARETLAEPFAHEDEYRQKQAELERLTSKPDEPRETESRDRETTKTERSARMPLTRESIGRLLERDPDIDGVTQGGNAMGHYLEARLTDGRAVQIDFHDNPAWKDTDRLAGRIEVTYANRPQAEWQYDDNDMADREHTVIDPAEPDAGKRLAKAVSEWERAGGLRKAHTSEPSHLAAHQPPEEYAYRWRKPGDPDRHIAYLSTAFDRDQAMKAREDAGCVVTKVDEDPAVLYEQHRKASCLRASHILERYDSPDPTAVGILHGIVGEVNAHDPENDIAAYLTYPSDKAVQLAGDGLTAADIAEKREMGGWNPRTDQLMRINAQGDWTGVTQQQADQLVWDNRDEILARASYDGELSTWTLRQLDQLDEPSPERDRGLDRQEPERPAPAREQPAPKRHGLGL</sequence>
<feature type="compositionally biased region" description="Basic and acidic residues" evidence="2">
    <location>
        <begin position="121"/>
        <end position="134"/>
    </location>
</feature>
<feature type="coiled-coil region" evidence="1">
    <location>
        <begin position="1476"/>
        <end position="1524"/>
    </location>
</feature>
<dbReference type="Pfam" id="PF02384">
    <property type="entry name" value="N6_Mtase"/>
    <property type="match status" value="1"/>
</dbReference>
<feature type="region of interest" description="Disordered" evidence="2">
    <location>
        <begin position="95"/>
        <end position="285"/>
    </location>
</feature>
<dbReference type="InterPro" id="IPR027417">
    <property type="entry name" value="P-loop_NTPase"/>
</dbReference>
<dbReference type="PRINTS" id="PR00507">
    <property type="entry name" value="N12N6MTFRASE"/>
</dbReference>
<evidence type="ECO:0000313" key="5">
    <source>
        <dbReference type="Proteomes" id="UP000476628"/>
    </source>
</evidence>
<keyword evidence="4" id="KW-0489">Methyltransferase</keyword>
<gene>
    <name evidence="4" type="ORF">GBC45_00610</name>
</gene>
<reference evidence="4 5" key="1">
    <citation type="journal article" date="2019" name="Nat. Med.">
        <title>A library of human gut bacterial isolates paired with longitudinal multiomics data enables mechanistic microbiome research.</title>
        <authorList>
            <person name="Poyet M."/>
            <person name="Groussin M."/>
            <person name="Gibbons S.M."/>
            <person name="Avila-Pacheco J."/>
            <person name="Jiang X."/>
            <person name="Kearney S.M."/>
            <person name="Perrotta A.R."/>
            <person name="Berdy B."/>
            <person name="Zhao S."/>
            <person name="Lieberman T.D."/>
            <person name="Swanson P.K."/>
            <person name="Smith M."/>
            <person name="Roesemann S."/>
            <person name="Alexander J.E."/>
            <person name="Rich S.A."/>
            <person name="Livny J."/>
            <person name="Vlamakis H."/>
            <person name="Clish C."/>
            <person name="Bullock K."/>
            <person name="Deik A."/>
            <person name="Scott J."/>
            <person name="Pierce K.A."/>
            <person name="Xavier R.J."/>
            <person name="Alm E.J."/>
        </authorList>
    </citation>
    <scope>NUCLEOTIDE SEQUENCE [LARGE SCALE GENOMIC DNA]</scope>
    <source>
        <strain evidence="4 5">BIOML-A136</strain>
    </source>
</reference>